<dbReference type="EMBL" id="SEYY01018419">
    <property type="protein sequence ID" value="KAB7499373.1"/>
    <property type="molecule type" value="Genomic_DNA"/>
</dbReference>
<reference evidence="8 9" key="1">
    <citation type="journal article" date="2019" name="PLoS Biol.">
        <title>Sex chromosomes control vertical transmission of feminizing Wolbachia symbionts in an isopod.</title>
        <authorList>
            <person name="Becking T."/>
            <person name="Chebbi M.A."/>
            <person name="Giraud I."/>
            <person name="Moumen B."/>
            <person name="Laverre T."/>
            <person name="Caubet Y."/>
            <person name="Peccoud J."/>
            <person name="Gilbert C."/>
            <person name="Cordaux R."/>
        </authorList>
    </citation>
    <scope>NUCLEOTIDE SEQUENCE [LARGE SCALE GENOMIC DNA]</scope>
    <source>
        <strain evidence="8">ANa2</strain>
        <tissue evidence="8">Whole body excluding digestive tract and cuticle</tissue>
    </source>
</reference>
<feature type="transmembrane region" description="Helical" evidence="6">
    <location>
        <begin position="54"/>
        <end position="79"/>
    </location>
</feature>
<feature type="domain" description="Major facilitator superfamily associated" evidence="7">
    <location>
        <begin position="21"/>
        <end position="413"/>
    </location>
</feature>
<evidence type="ECO:0000313" key="8">
    <source>
        <dbReference type="EMBL" id="KAB7499373.1"/>
    </source>
</evidence>
<dbReference type="AlphaFoldDB" id="A0A5N5SYT0"/>
<dbReference type="InterPro" id="IPR036259">
    <property type="entry name" value="MFS_trans_sf"/>
</dbReference>
<evidence type="ECO:0000256" key="3">
    <source>
        <dbReference type="ARBA" id="ARBA00022692"/>
    </source>
</evidence>
<evidence type="ECO:0000256" key="1">
    <source>
        <dbReference type="ARBA" id="ARBA00004141"/>
    </source>
</evidence>
<feature type="transmembrane region" description="Helical" evidence="6">
    <location>
        <begin position="24"/>
        <end position="42"/>
    </location>
</feature>
<feature type="transmembrane region" description="Helical" evidence="6">
    <location>
        <begin position="363"/>
        <end position="382"/>
    </location>
</feature>
<keyword evidence="4 6" id="KW-1133">Transmembrane helix</keyword>
<sequence>MKAPQFLDRIWKDLKRQEFVPLKVLYFLVYGGMMTLFPFLSIQARSLGIEEQEIGTIYGVFLSITMATSGLSSLVFLAIPVGRIVHQMPDILPLTLNCSGNVANMAVVAPYTCDYSTSSNLTAYRSEISKFCSLIPGCGYHDNQDLLLKDLHSHLDLSEKDAYESLNMPITQNSVYPIVPVRIQLVNSSEDGTEMKLLYDYCPGNTKDNLKIMKVAKVFLIEEKYELDSSEEDSDYEDDLSNSCWVECAAEIARQDMCSNKVTVESINPVLNDFCIRPRSNHAHYFLSLFLNIKTNMLQNITFLITSLPLFEGATMAILQEQGGDIGLQRLYSNVGQVVMTPLSGALIDAFSYDGLSNFRPAFYLYCIISIISAICISFIDLEFKKPAKNISEELKKLLTKFEVIAFICVGFTVEFKKYPTGPPTL</sequence>
<dbReference type="InterPro" id="IPR024989">
    <property type="entry name" value="MFS_assoc_dom"/>
</dbReference>
<comment type="subcellular location">
    <subcellularLocation>
        <location evidence="1">Membrane</location>
        <topology evidence="1">Multi-pass membrane protein</topology>
    </subcellularLocation>
</comment>
<feature type="transmembrane region" description="Helical" evidence="6">
    <location>
        <begin position="297"/>
        <end position="319"/>
    </location>
</feature>
<gene>
    <name evidence="8" type="ORF">Anas_02311</name>
</gene>
<proteinExistence type="inferred from homology"/>
<keyword evidence="9" id="KW-1185">Reference proteome</keyword>
<evidence type="ECO:0000256" key="2">
    <source>
        <dbReference type="ARBA" id="ARBA00005241"/>
    </source>
</evidence>
<keyword evidence="5 6" id="KW-0472">Membrane</keyword>
<keyword evidence="3 6" id="KW-0812">Transmembrane</keyword>
<dbReference type="PANTHER" id="PTHR16172">
    <property type="entry name" value="MAJOR FACILITATOR SUPERFAMILY DOMAIN-CONTAINING PROTEIN 6-LIKE"/>
    <property type="match status" value="1"/>
</dbReference>
<comment type="similarity">
    <text evidence="2">Belongs to the major facilitator superfamily. MFSD6 family.</text>
</comment>
<evidence type="ECO:0000256" key="5">
    <source>
        <dbReference type="ARBA" id="ARBA00023136"/>
    </source>
</evidence>
<dbReference type="Proteomes" id="UP000326759">
    <property type="component" value="Unassembled WGS sequence"/>
</dbReference>
<evidence type="ECO:0000259" key="7">
    <source>
        <dbReference type="Pfam" id="PF12832"/>
    </source>
</evidence>
<comment type="caution">
    <text evidence="8">The sequence shown here is derived from an EMBL/GenBank/DDBJ whole genome shotgun (WGS) entry which is preliminary data.</text>
</comment>
<dbReference type="PANTHER" id="PTHR16172:SF41">
    <property type="entry name" value="MAJOR FACILITATOR SUPERFAMILY DOMAIN-CONTAINING PROTEIN 6-LIKE"/>
    <property type="match status" value="1"/>
</dbReference>
<dbReference type="InterPro" id="IPR051717">
    <property type="entry name" value="MFS_MFSD6"/>
</dbReference>
<evidence type="ECO:0000256" key="6">
    <source>
        <dbReference type="SAM" id="Phobius"/>
    </source>
</evidence>
<dbReference type="OrthoDB" id="10061976at2759"/>
<evidence type="ECO:0000256" key="4">
    <source>
        <dbReference type="ARBA" id="ARBA00022989"/>
    </source>
</evidence>
<name>A0A5N5SYT0_9CRUS</name>
<accession>A0A5N5SYT0</accession>
<dbReference type="SUPFAM" id="SSF103473">
    <property type="entry name" value="MFS general substrate transporter"/>
    <property type="match status" value="1"/>
</dbReference>
<protein>
    <recommendedName>
        <fullName evidence="7">Major facilitator superfamily associated domain-containing protein</fullName>
    </recommendedName>
</protein>
<evidence type="ECO:0000313" key="9">
    <source>
        <dbReference type="Proteomes" id="UP000326759"/>
    </source>
</evidence>
<dbReference type="Pfam" id="PF12832">
    <property type="entry name" value="MFS_1_like"/>
    <property type="match status" value="1"/>
</dbReference>
<dbReference type="Gene3D" id="1.20.1250.20">
    <property type="entry name" value="MFS general substrate transporter like domains"/>
    <property type="match status" value="1"/>
</dbReference>
<organism evidence="8 9">
    <name type="scientific">Armadillidium nasatum</name>
    <dbReference type="NCBI Taxonomy" id="96803"/>
    <lineage>
        <taxon>Eukaryota</taxon>
        <taxon>Metazoa</taxon>
        <taxon>Ecdysozoa</taxon>
        <taxon>Arthropoda</taxon>
        <taxon>Crustacea</taxon>
        <taxon>Multicrustacea</taxon>
        <taxon>Malacostraca</taxon>
        <taxon>Eumalacostraca</taxon>
        <taxon>Peracarida</taxon>
        <taxon>Isopoda</taxon>
        <taxon>Oniscidea</taxon>
        <taxon>Crinocheta</taxon>
        <taxon>Armadillidiidae</taxon>
        <taxon>Armadillidium</taxon>
    </lineage>
</organism>
<dbReference type="GO" id="GO:0016020">
    <property type="term" value="C:membrane"/>
    <property type="evidence" value="ECO:0007669"/>
    <property type="project" value="UniProtKB-SubCell"/>
</dbReference>